<dbReference type="InterPro" id="IPR052747">
    <property type="entry name" value="TA_system_RelE_toxin"/>
</dbReference>
<dbReference type="InterPro" id="IPR035093">
    <property type="entry name" value="RelE/ParE_toxin_dom_sf"/>
</dbReference>
<dbReference type="OrthoDB" id="9797723at2"/>
<sequence length="89" mass="10781">MALYKIQWKLSAKKEFKKIDKTEIKKIFLSIENLSNDPFPTNYKKLLGTESIYRIKVGNYRVIYSIEKDELIIEIIRVRHRKEAYRKFP</sequence>
<name>A0A1P8KQB4_9BACT</name>
<evidence type="ECO:0000256" key="1">
    <source>
        <dbReference type="ARBA" id="ARBA00022649"/>
    </source>
</evidence>
<dbReference type="EMBL" id="CP019070">
    <property type="protein sequence ID" value="APW66727.1"/>
    <property type="molecule type" value="Genomic_DNA"/>
</dbReference>
<protein>
    <submittedName>
        <fullName evidence="2">Addiction module toxin RelE</fullName>
    </submittedName>
</protein>
<proteinExistence type="predicted"/>
<accession>A0A1P8KQB4</accession>
<dbReference type="PANTHER" id="PTHR38813">
    <property type="match status" value="1"/>
</dbReference>
<dbReference type="InterPro" id="IPR007712">
    <property type="entry name" value="RelE/ParE_toxin"/>
</dbReference>
<gene>
    <name evidence="2" type="ORF">LPB137_13105</name>
</gene>
<keyword evidence="3" id="KW-1185">Reference proteome</keyword>
<evidence type="ECO:0000313" key="2">
    <source>
        <dbReference type="EMBL" id="APW66727.1"/>
    </source>
</evidence>
<dbReference type="SUPFAM" id="SSF143011">
    <property type="entry name" value="RelE-like"/>
    <property type="match status" value="1"/>
</dbReference>
<dbReference type="Gene3D" id="3.30.2310.20">
    <property type="entry name" value="RelE-like"/>
    <property type="match status" value="1"/>
</dbReference>
<dbReference type="AlphaFoldDB" id="A0A1P8KQB4"/>
<keyword evidence="1" id="KW-1277">Toxin-antitoxin system</keyword>
<dbReference type="PANTHER" id="PTHR38813:SF1">
    <property type="entry name" value="TOXIN RELE1-RELATED"/>
    <property type="match status" value="1"/>
</dbReference>
<dbReference type="NCBIfam" id="TIGR02385">
    <property type="entry name" value="RelE_StbE"/>
    <property type="match status" value="1"/>
</dbReference>
<dbReference type="Pfam" id="PF05016">
    <property type="entry name" value="ParE_toxin"/>
    <property type="match status" value="1"/>
</dbReference>
<reference evidence="2 3" key="1">
    <citation type="submission" date="2017-01" db="EMBL/GenBank/DDBJ databases">
        <title>Genome sequencing of Arcobacter sp. LPB0137.</title>
        <authorList>
            <person name="Lee G.-W."/>
            <person name="Yi H."/>
        </authorList>
    </citation>
    <scope>NUCLEOTIDE SEQUENCE [LARGE SCALE GENOMIC DNA]</scope>
    <source>
        <strain evidence="2 3">LPB0137</strain>
    </source>
</reference>
<organism evidence="2 3">
    <name type="scientific">Poseidonibacter parvus</name>
    <dbReference type="NCBI Taxonomy" id="1850254"/>
    <lineage>
        <taxon>Bacteria</taxon>
        <taxon>Pseudomonadati</taxon>
        <taxon>Campylobacterota</taxon>
        <taxon>Epsilonproteobacteria</taxon>
        <taxon>Campylobacterales</taxon>
        <taxon>Arcobacteraceae</taxon>
        <taxon>Poseidonibacter</taxon>
    </lineage>
</organism>
<dbReference type="RefSeq" id="WP_076088805.1">
    <property type="nucleotide sequence ID" value="NZ_CP019070.1"/>
</dbReference>
<dbReference type="KEGG" id="alp:LPB137_13105"/>
<dbReference type="Proteomes" id="UP000186074">
    <property type="component" value="Chromosome"/>
</dbReference>
<dbReference type="STRING" id="1850254.LPB137_13105"/>
<evidence type="ECO:0000313" key="3">
    <source>
        <dbReference type="Proteomes" id="UP000186074"/>
    </source>
</evidence>